<dbReference type="Pfam" id="PF12680">
    <property type="entry name" value="SnoaL_2"/>
    <property type="match status" value="1"/>
</dbReference>
<dbReference type="EMBL" id="JACHIP010000004">
    <property type="protein sequence ID" value="MBB5058355.1"/>
    <property type="molecule type" value="Genomic_DNA"/>
</dbReference>
<evidence type="ECO:0000313" key="2">
    <source>
        <dbReference type="EMBL" id="MBB5058355.1"/>
    </source>
</evidence>
<evidence type="ECO:0000313" key="3">
    <source>
        <dbReference type="Proteomes" id="UP000540989"/>
    </source>
</evidence>
<sequence>MNHEEERISSVLLKYQDALNASSTEAVMSLYASDGVFMPQHFPSSVGSDAVRHAYNAVFQAIELTVSFTIAEVIQVAPDWAIARTNSAGTVKVHATGETSIEANQELFVFKKDQGAWQIARYCFSTTNPPRS</sequence>
<proteinExistence type="predicted"/>
<comment type="caution">
    <text evidence="2">The sequence shown here is derived from an EMBL/GenBank/DDBJ whole genome shotgun (WGS) entry which is preliminary data.</text>
</comment>
<keyword evidence="3" id="KW-1185">Reference proteome</keyword>
<feature type="domain" description="SnoaL-like" evidence="1">
    <location>
        <begin position="14"/>
        <end position="113"/>
    </location>
</feature>
<reference evidence="2 3" key="1">
    <citation type="submission" date="2020-08" db="EMBL/GenBank/DDBJ databases">
        <title>Genomic Encyclopedia of Type Strains, Phase IV (KMG-V): Genome sequencing to study the core and pangenomes of soil and plant-associated prokaryotes.</title>
        <authorList>
            <person name="Whitman W."/>
        </authorList>
    </citation>
    <scope>NUCLEOTIDE SEQUENCE [LARGE SCALE GENOMIC DNA]</scope>
    <source>
        <strain evidence="2 3">M8UP14</strain>
    </source>
</reference>
<dbReference type="InterPro" id="IPR032710">
    <property type="entry name" value="NTF2-like_dom_sf"/>
</dbReference>
<evidence type="ECO:0000259" key="1">
    <source>
        <dbReference type="Pfam" id="PF12680"/>
    </source>
</evidence>
<organism evidence="2 3">
    <name type="scientific">Granulicella aggregans</name>
    <dbReference type="NCBI Taxonomy" id="474949"/>
    <lineage>
        <taxon>Bacteria</taxon>
        <taxon>Pseudomonadati</taxon>
        <taxon>Acidobacteriota</taxon>
        <taxon>Terriglobia</taxon>
        <taxon>Terriglobales</taxon>
        <taxon>Acidobacteriaceae</taxon>
        <taxon>Granulicella</taxon>
    </lineage>
</organism>
<accession>A0A7W8E5N0</accession>
<gene>
    <name evidence="2" type="ORF">HDF16_003069</name>
</gene>
<dbReference type="InterPro" id="IPR011944">
    <property type="entry name" value="Steroid_delta5-4_isomerase"/>
</dbReference>
<dbReference type="NCBIfam" id="TIGR02246">
    <property type="entry name" value="SgcJ/EcaC family oxidoreductase"/>
    <property type="match status" value="1"/>
</dbReference>
<name>A0A7W8E5N0_9BACT</name>
<dbReference type="RefSeq" id="WP_221312775.1">
    <property type="nucleotide sequence ID" value="NZ_JACHIP010000004.1"/>
</dbReference>
<dbReference type="Gene3D" id="3.10.450.50">
    <property type="match status" value="1"/>
</dbReference>
<dbReference type="InterPro" id="IPR037401">
    <property type="entry name" value="SnoaL-like"/>
</dbReference>
<protein>
    <submittedName>
        <fullName evidence="2">Uncharacterized protein (TIGR02246 family)</fullName>
    </submittedName>
</protein>
<dbReference type="AlphaFoldDB" id="A0A7W8E5N0"/>
<dbReference type="SUPFAM" id="SSF54427">
    <property type="entry name" value="NTF2-like"/>
    <property type="match status" value="1"/>
</dbReference>
<dbReference type="Proteomes" id="UP000540989">
    <property type="component" value="Unassembled WGS sequence"/>
</dbReference>